<evidence type="ECO:0000256" key="1">
    <source>
        <dbReference type="ARBA" id="ARBA00004924"/>
    </source>
</evidence>
<dbReference type="GO" id="GO:0019290">
    <property type="term" value="P:siderophore biosynthetic process"/>
    <property type="evidence" value="ECO:0007669"/>
    <property type="project" value="InterPro"/>
</dbReference>
<dbReference type="AlphaFoldDB" id="A0A511NKZ6"/>
<dbReference type="InterPro" id="IPR022770">
    <property type="entry name" value="IucA/IucC-like_C"/>
</dbReference>
<dbReference type="Proteomes" id="UP000321245">
    <property type="component" value="Unassembled WGS sequence"/>
</dbReference>
<dbReference type="PANTHER" id="PTHR31438">
    <property type="entry name" value="LYSINE N-ACYLTRANSFERASE C17G9.06C-RELATED"/>
    <property type="match status" value="1"/>
</dbReference>
<sequence length="564" mass="65927">MENRQKLNDSHNLLLNLFVRECNSWYFFDIVPKYDEYLAFYMQSCSDSTFIRFDLKQEHKTLYLPIHYKSLSGMHIFSNEIGIRNDKFGKISTLDLREALLLLAQEYFPELTLIDIDAINHNLTGTYNNLVQTQISNLIPEFRSISAIPTEENTKDHCISNFVHEYSTKEELNAMLQLVSVYAQNSKTDSSNAATKWLKHYTNCLLDLAIKAYVEEGKIIVPNLLNTRLETDENGQPKKLYSSSQEIICSKSELPEQFNFEKIEHFLQTQLLTHHLFPIARALSLLGLNTEEDLLESVSKSIIAFWQQYPNHENFIMNHTIYVDSFLPSVFSRQNSNYFYGRIHRHNHLINTQYYSDHLIHPQKGSLVHKRYFENSTMEIGIRAFDITTDLEVLYEWVNKDYAKKFWEMDGPIEELEEAYIKHLGVDYSHPYIGTLNGEPIFTLELYWAIKDEVGKYYPFHPGDYGFHMLIAPANKKIKNFSYYALTMCMEYFFSHAQVHRMIGEASVEHAGTHNLITKVGCEFNKALRLPYKTSNLTFLSREMYKEAVQDVLDNSCTEIYLKV</sequence>
<dbReference type="OrthoDB" id="2989563at2"/>
<dbReference type="Gene3D" id="1.10.510.40">
    <property type="match status" value="1"/>
</dbReference>
<dbReference type="Pfam" id="PF06276">
    <property type="entry name" value="FhuF"/>
    <property type="match status" value="1"/>
</dbReference>
<feature type="domain" description="Acyltransferase MbtK/IucB-like conserved" evidence="2">
    <location>
        <begin position="383"/>
        <end position="430"/>
    </location>
</feature>
<dbReference type="STRING" id="1218108.GCA_000382425_02405"/>
<evidence type="ECO:0000313" key="3">
    <source>
        <dbReference type="EMBL" id="GEM53470.1"/>
    </source>
</evidence>
<proteinExistence type="predicted"/>
<dbReference type="Pfam" id="PF13523">
    <property type="entry name" value="Acetyltransf_8"/>
    <property type="match status" value="1"/>
</dbReference>
<dbReference type="SUPFAM" id="SSF55729">
    <property type="entry name" value="Acyl-CoA N-acyltransferases (Nat)"/>
    <property type="match status" value="1"/>
</dbReference>
<gene>
    <name evidence="3" type="ORF">EB1_32600</name>
</gene>
<evidence type="ECO:0000313" key="4">
    <source>
        <dbReference type="Proteomes" id="UP000321245"/>
    </source>
</evidence>
<dbReference type="InterPro" id="IPR016181">
    <property type="entry name" value="Acyl_CoA_acyltransferase"/>
</dbReference>
<reference evidence="3 4" key="1">
    <citation type="submission" date="2019-07" db="EMBL/GenBank/DDBJ databases">
        <title>Whole genome shotgun sequence of Empedobacter brevis NBRC 14943.</title>
        <authorList>
            <person name="Hosoyama A."/>
            <person name="Uohara A."/>
            <person name="Ohji S."/>
            <person name="Ichikawa N."/>
        </authorList>
    </citation>
    <scope>NUCLEOTIDE SEQUENCE [LARGE SCALE GENOMIC DNA]</scope>
    <source>
        <strain evidence="3 4">NBRC 14943</strain>
    </source>
</reference>
<protein>
    <recommendedName>
        <fullName evidence="2">Acyltransferase MbtK/IucB-like conserved domain-containing protein</fullName>
    </recommendedName>
</protein>
<dbReference type="GeneID" id="84650540"/>
<dbReference type="PANTHER" id="PTHR31438:SF1">
    <property type="entry name" value="LYSINE N-ACYLTRANSFERASE C17G9.06C-RELATED"/>
    <property type="match status" value="1"/>
</dbReference>
<dbReference type="RefSeq" id="WP_019975881.1">
    <property type="nucleotide sequence ID" value="NZ_BJXC01000031.1"/>
</dbReference>
<organism evidence="3 4">
    <name type="scientific">Empedobacter brevis NBRC 14943 = ATCC 43319</name>
    <dbReference type="NCBI Taxonomy" id="1218108"/>
    <lineage>
        <taxon>Bacteria</taxon>
        <taxon>Pseudomonadati</taxon>
        <taxon>Bacteroidota</taxon>
        <taxon>Flavobacteriia</taxon>
        <taxon>Flavobacteriales</taxon>
        <taxon>Weeksellaceae</taxon>
        <taxon>Empedobacter</taxon>
    </lineage>
</organism>
<accession>A0A511NKZ6</accession>
<dbReference type="InterPro" id="IPR019432">
    <property type="entry name" value="Acyltransferase_MbtK/IucB-like"/>
</dbReference>
<dbReference type="GO" id="GO:0016410">
    <property type="term" value="F:N-acyltransferase activity"/>
    <property type="evidence" value="ECO:0007669"/>
    <property type="project" value="TreeGrafter"/>
</dbReference>
<evidence type="ECO:0000259" key="2">
    <source>
        <dbReference type="SMART" id="SM01006"/>
    </source>
</evidence>
<dbReference type="EMBL" id="BJXC01000031">
    <property type="protein sequence ID" value="GEM53470.1"/>
    <property type="molecule type" value="Genomic_DNA"/>
</dbReference>
<name>A0A511NKZ6_9FLAO</name>
<dbReference type="SMART" id="SM01006">
    <property type="entry name" value="AlcB"/>
    <property type="match status" value="1"/>
</dbReference>
<comment type="pathway">
    <text evidence="1">Siderophore biosynthesis.</text>
</comment>
<comment type="caution">
    <text evidence="3">The sequence shown here is derived from an EMBL/GenBank/DDBJ whole genome shotgun (WGS) entry which is preliminary data.</text>
</comment>
<keyword evidence="4" id="KW-1185">Reference proteome</keyword>
<dbReference type="Gene3D" id="3.40.630.30">
    <property type="match status" value="1"/>
</dbReference>